<proteinExistence type="predicted"/>
<keyword evidence="2" id="KW-1185">Reference proteome</keyword>
<evidence type="ECO:0000313" key="1">
    <source>
        <dbReference type="EMBL" id="BBL61019.1"/>
    </source>
</evidence>
<dbReference type="Proteomes" id="UP000825015">
    <property type="component" value="Chromosome"/>
</dbReference>
<name>A0ACA8R105_METAZ</name>
<organism evidence="1 2">
    <name type="scientific">Methanobrevibacter arboriphilus</name>
    <dbReference type="NCBI Taxonomy" id="39441"/>
    <lineage>
        <taxon>Archaea</taxon>
        <taxon>Methanobacteriati</taxon>
        <taxon>Methanobacteriota</taxon>
        <taxon>Methanomada group</taxon>
        <taxon>Methanobacteria</taxon>
        <taxon>Methanobacteriales</taxon>
        <taxon>Methanobacteriaceae</taxon>
        <taxon>Methanobrevibacter</taxon>
    </lineage>
</organism>
<gene>
    <name evidence="1" type="ORF">MarbSA_00590</name>
</gene>
<accession>A0ACA8R105</accession>
<protein>
    <submittedName>
        <fullName evidence="1">Uncharacterized protein</fullName>
    </submittedName>
</protein>
<dbReference type="EMBL" id="AP019779">
    <property type="protein sequence ID" value="BBL61019.1"/>
    <property type="molecule type" value="Genomic_DNA"/>
</dbReference>
<reference evidence="1" key="1">
    <citation type="submission" date="2019-06" db="EMBL/GenBank/DDBJ databases">
        <title>Complete genome sequence of Methanobrevibacter arboriphilus strain SA.</title>
        <authorList>
            <person name="Asakawa S."/>
        </authorList>
    </citation>
    <scope>NUCLEOTIDE SEQUENCE</scope>
    <source>
        <strain evidence="1">SA</strain>
    </source>
</reference>
<sequence>MISVVILTDGPYGDRAYDTIKEEFVADFIQLEPPSGMFLDDEIELPKDAALKIENANIIISYISHPDLALDIVYRFADKVDWIIVASWKGDGFKNQLESKNNVSCPYIMCEIEENGNPIYDEFLSKIGKPKVELILENGKVNDINVIRSSPCGSTSFVADYILEKYKGKIPDEEILPREAGLKIQHYPCRAGKMRLFTDEECKKQMASGFHQDTFKEAIEK</sequence>
<evidence type="ECO:0000313" key="2">
    <source>
        <dbReference type="Proteomes" id="UP000825015"/>
    </source>
</evidence>